<dbReference type="InterPro" id="IPR004610">
    <property type="entry name" value="RecJ"/>
</dbReference>
<dbReference type="OrthoDB" id="9809852at2"/>
<keyword evidence="4 9" id="KW-0378">Hydrolase</keyword>
<dbReference type="Pfam" id="PF17768">
    <property type="entry name" value="RecJ_OB"/>
    <property type="match status" value="1"/>
</dbReference>
<evidence type="ECO:0000256" key="1">
    <source>
        <dbReference type="ARBA" id="ARBA00005915"/>
    </source>
</evidence>
<dbReference type="AlphaFoldDB" id="A0A518DHD7"/>
<reference evidence="9 10" key="1">
    <citation type="submission" date="2019-02" db="EMBL/GenBank/DDBJ databases">
        <title>Deep-cultivation of Planctomycetes and their phenomic and genomic characterization uncovers novel biology.</title>
        <authorList>
            <person name="Wiegand S."/>
            <person name="Jogler M."/>
            <person name="Boedeker C."/>
            <person name="Pinto D."/>
            <person name="Vollmers J."/>
            <person name="Rivas-Marin E."/>
            <person name="Kohn T."/>
            <person name="Peeters S.H."/>
            <person name="Heuer A."/>
            <person name="Rast P."/>
            <person name="Oberbeckmann S."/>
            <person name="Bunk B."/>
            <person name="Jeske O."/>
            <person name="Meyerdierks A."/>
            <person name="Storesund J.E."/>
            <person name="Kallscheuer N."/>
            <person name="Luecker S."/>
            <person name="Lage O.M."/>
            <person name="Pohl T."/>
            <person name="Merkel B.J."/>
            <person name="Hornburger P."/>
            <person name="Mueller R.-W."/>
            <person name="Bruemmer F."/>
            <person name="Labrenz M."/>
            <person name="Spormann A.M."/>
            <person name="Op den Camp H."/>
            <person name="Overmann J."/>
            <person name="Amann R."/>
            <person name="Jetten M.S.M."/>
            <person name="Mascher T."/>
            <person name="Medema M.H."/>
            <person name="Devos D.P."/>
            <person name="Kaster A.-K."/>
            <person name="Ovreas L."/>
            <person name="Rohde M."/>
            <person name="Galperin M.Y."/>
            <person name="Jogler C."/>
        </authorList>
    </citation>
    <scope>NUCLEOTIDE SEQUENCE [LARGE SCALE GENOMIC DNA]</scope>
    <source>
        <strain evidence="9 10">Pla175</strain>
    </source>
</reference>
<feature type="domain" description="DHHA1" evidence="7">
    <location>
        <begin position="358"/>
        <end position="453"/>
    </location>
</feature>
<keyword evidence="10" id="KW-1185">Reference proteome</keyword>
<gene>
    <name evidence="9" type="primary">recJ</name>
    <name evidence="9" type="ORF">Pla175_42990</name>
</gene>
<proteinExistence type="inferred from homology"/>
<keyword evidence="3" id="KW-0540">Nuclease</keyword>
<dbReference type="PANTHER" id="PTHR30255:SF2">
    <property type="entry name" value="SINGLE-STRANDED-DNA-SPECIFIC EXONUCLEASE RECJ"/>
    <property type="match status" value="1"/>
</dbReference>
<evidence type="ECO:0000256" key="3">
    <source>
        <dbReference type="ARBA" id="ARBA00022722"/>
    </source>
</evidence>
<evidence type="ECO:0000313" key="10">
    <source>
        <dbReference type="Proteomes" id="UP000317429"/>
    </source>
</evidence>
<evidence type="ECO:0000256" key="5">
    <source>
        <dbReference type="ARBA" id="ARBA00022839"/>
    </source>
</evidence>
<sequence length="585" mass="62145">MAGPWRIAVHDAGRVAALERAAGVPTVVAQLLLRRGIADPGVAREFLQPKLTGIRHPETLPGLPQAADLIMAAVARRDPIVVFGDYDADGMTASAILLRCLRLLGAEARCYVPHRMDEGYGLNSEALVRLAAEGAKMVITVDNGAAAVAEADKARALGLSLIITDHHQFAARLPDADAIVHPALPGSDYPFHGLCGAGVAFKLAWALCQRASDAKRVGEAMRNFLLQAVGLAAIGAVADVVPLVDENRILVRHGLAALRSHALPGVSALEKVCGLSANPMLDSEDIAFSIAPRLNAAGRLGQAEVGVELLTTTDPQRAAELAAYIDELNQTRQTLERSVLLSAGKQIRERFDPQHESALVLAGRDWHPGVIGIVAGKLAETHNRPVFLASLDELGVKPAVGSGRSASGINLHAALAHCSDLLEGYGGHAAAAGLRISADNIDPFRQRLCEFVRAELGGDSAAPVLDVDAETPLAALTFQTLKQIERLAPFGCGNERPTLCTSGVRLVGEPRRIGGAGRHLSLEVEQHGVRLRGVAFGQGDWEEPLRAARGPLAIAFRPVLNRFRGRATVEMHLRDWVAESERTQA</sequence>
<dbReference type="InterPro" id="IPR038763">
    <property type="entry name" value="DHH_sf"/>
</dbReference>
<dbReference type="InterPro" id="IPR041122">
    <property type="entry name" value="RecJ_OB"/>
</dbReference>
<name>A0A518DHD7_9BACT</name>
<dbReference type="GO" id="GO:0008409">
    <property type="term" value="F:5'-3' exonuclease activity"/>
    <property type="evidence" value="ECO:0007669"/>
    <property type="project" value="InterPro"/>
</dbReference>
<protein>
    <recommendedName>
        <fullName evidence="2">Single-stranded-DNA-specific exonuclease RecJ</fullName>
    </recommendedName>
</protein>
<dbReference type="Pfam" id="PF02272">
    <property type="entry name" value="DHHA1"/>
    <property type="match status" value="1"/>
</dbReference>
<dbReference type="KEGG" id="pnd:Pla175_42990"/>
<dbReference type="GO" id="GO:0003676">
    <property type="term" value="F:nucleic acid binding"/>
    <property type="evidence" value="ECO:0007669"/>
    <property type="project" value="InterPro"/>
</dbReference>
<accession>A0A518DHD7</accession>
<dbReference type="Proteomes" id="UP000317429">
    <property type="component" value="Chromosome"/>
</dbReference>
<dbReference type="GO" id="GO:0006310">
    <property type="term" value="P:DNA recombination"/>
    <property type="evidence" value="ECO:0007669"/>
    <property type="project" value="InterPro"/>
</dbReference>
<evidence type="ECO:0000313" key="9">
    <source>
        <dbReference type="EMBL" id="QDU90886.1"/>
    </source>
</evidence>
<organism evidence="9 10">
    <name type="scientific">Pirellulimonas nuda</name>
    <dbReference type="NCBI Taxonomy" id="2528009"/>
    <lineage>
        <taxon>Bacteria</taxon>
        <taxon>Pseudomonadati</taxon>
        <taxon>Planctomycetota</taxon>
        <taxon>Planctomycetia</taxon>
        <taxon>Pirellulales</taxon>
        <taxon>Lacipirellulaceae</taxon>
        <taxon>Pirellulimonas</taxon>
    </lineage>
</organism>
<dbReference type="InterPro" id="IPR051673">
    <property type="entry name" value="SSDNA_exonuclease_RecJ"/>
</dbReference>
<evidence type="ECO:0000256" key="4">
    <source>
        <dbReference type="ARBA" id="ARBA00022801"/>
    </source>
</evidence>
<dbReference type="NCBIfam" id="TIGR00644">
    <property type="entry name" value="recJ"/>
    <property type="match status" value="1"/>
</dbReference>
<dbReference type="PANTHER" id="PTHR30255">
    <property type="entry name" value="SINGLE-STRANDED-DNA-SPECIFIC EXONUCLEASE RECJ"/>
    <property type="match status" value="1"/>
</dbReference>
<feature type="domain" description="RecJ OB" evidence="8">
    <location>
        <begin position="467"/>
        <end position="575"/>
    </location>
</feature>
<dbReference type="EMBL" id="CP036291">
    <property type="protein sequence ID" value="QDU90886.1"/>
    <property type="molecule type" value="Genomic_DNA"/>
</dbReference>
<dbReference type="Gene3D" id="3.90.1640.30">
    <property type="match status" value="1"/>
</dbReference>
<evidence type="ECO:0000259" key="8">
    <source>
        <dbReference type="Pfam" id="PF17768"/>
    </source>
</evidence>
<dbReference type="SUPFAM" id="SSF64182">
    <property type="entry name" value="DHH phosphoesterases"/>
    <property type="match status" value="1"/>
</dbReference>
<evidence type="ECO:0000259" key="7">
    <source>
        <dbReference type="Pfam" id="PF02272"/>
    </source>
</evidence>
<feature type="domain" description="DDH" evidence="6">
    <location>
        <begin position="80"/>
        <end position="211"/>
    </location>
</feature>
<dbReference type="InterPro" id="IPR001667">
    <property type="entry name" value="DDH_dom"/>
</dbReference>
<dbReference type="Gene3D" id="3.10.310.30">
    <property type="match status" value="1"/>
</dbReference>
<dbReference type="InterPro" id="IPR003156">
    <property type="entry name" value="DHHA1_dom"/>
</dbReference>
<dbReference type="GO" id="GO:0006281">
    <property type="term" value="P:DNA repair"/>
    <property type="evidence" value="ECO:0007669"/>
    <property type="project" value="InterPro"/>
</dbReference>
<evidence type="ECO:0000256" key="2">
    <source>
        <dbReference type="ARBA" id="ARBA00019841"/>
    </source>
</evidence>
<dbReference type="RefSeq" id="WP_145290258.1">
    <property type="nucleotide sequence ID" value="NZ_CP036291.1"/>
</dbReference>
<comment type="similarity">
    <text evidence="1">Belongs to the RecJ family.</text>
</comment>
<dbReference type="Pfam" id="PF01368">
    <property type="entry name" value="DHH"/>
    <property type="match status" value="1"/>
</dbReference>
<evidence type="ECO:0000259" key="6">
    <source>
        <dbReference type="Pfam" id="PF01368"/>
    </source>
</evidence>
<keyword evidence="5 9" id="KW-0269">Exonuclease</keyword>